<evidence type="ECO:0000256" key="13">
    <source>
        <dbReference type="ARBA" id="ARBA00023136"/>
    </source>
</evidence>
<dbReference type="Gene3D" id="6.10.340.10">
    <property type="match status" value="1"/>
</dbReference>
<dbReference type="SMART" id="SM00388">
    <property type="entry name" value="HisKA"/>
    <property type="match status" value="1"/>
</dbReference>
<dbReference type="InterPro" id="IPR003661">
    <property type="entry name" value="HisK_dim/P_dom"/>
</dbReference>
<dbReference type="SUPFAM" id="SSF55874">
    <property type="entry name" value="ATPase domain of HSP90 chaperone/DNA topoisomerase II/histidine kinase"/>
    <property type="match status" value="1"/>
</dbReference>
<evidence type="ECO:0000256" key="2">
    <source>
        <dbReference type="ARBA" id="ARBA00004651"/>
    </source>
</evidence>
<dbReference type="Pfam" id="PF02518">
    <property type="entry name" value="HATPase_c"/>
    <property type="match status" value="1"/>
</dbReference>
<dbReference type="InterPro" id="IPR003660">
    <property type="entry name" value="HAMP_dom"/>
</dbReference>
<dbReference type="PROSITE" id="PS50109">
    <property type="entry name" value="HIS_KIN"/>
    <property type="match status" value="1"/>
</dbReference>
<accession>A0AA86MXP0</accession>
<keyword evidence="8" id="KW-0547">Nucleotide-binding</keyword>
<keyword evidence="11 15" id="KW-1133">Transmembrane helix</keyword>
<feature type="domain" description="Histidine kinase" evidence="16">
    <location>
        <begin position="442"/>
        <end position="650"/>
    </location>
</feature>
<evidence type="ECO:0000256" key="9">
    <source>
        <dbReference type="ARBA" id="ARBA00022777"/>
    </source>
</evidence>
<evidence type="ECO:0000313" key="19">
    <source>
        <dbReference type="Proteomes" id="UP001179121"/>
    </source>
</evidence>
<dbReference type="KEGG" id="nti:DNFV4_01392"/>
<dbReference type="GO" id="GO:0000155">
    <property type="term" value="F:phosphorelay sensor kinase activity"/>
    <property type="evidence" value="ECO:0007669"/>
    <property type="project" value="InterPro"/>
</dbReference>
<dbReference type="PROSITE" id="PS50885">
    <property type="entry name" value="HAMP"/>
    <property type="match status" value="1"/>
</dbReference>
<evidence type="ECO:0000256" key="15">
    <source>
        <dbReference type="SAM" id="Phobius"/>
    </source>
</evidence>
<dbReference type="SUPFAM" id="SSF47384">
    <property type="entry name" value="Homodimeric domain of signal transducing histidine kinase"/>
    <property type="match status" value="1"/>
</dbReference>
<evidence type="ECO:0000256" key="5">
    <source>
        <dbReference type="ARBA" id="ARBA00022553"/>
    </source>
</evidence>
<dbReference type="PRINTS" id="PR00344">
    <property type="entry name" value="BCTRLSENSOR"/>
</dbReference>
<keyword evidence="7 15" id="KW-0812">Transmembrane</keyword>
<feature type="region of interest" description="Disordered" evidence="14">
    <location>
        <begin position="99"/>
        <end position="124"/>
    </location>
</feature>
<keyword evidence="12" id="KW-0902">Two-component regulatory system</keyword>
<comment type="catalytic activity">
    <reaction evidence="1">
        <text>ATP + protein L-histidine = ADP + protein N-phospho-L-histidine.</text>
        <dbReference type="EC" id="2.7.13.3"/>
    </reaction>
</comment>
<dbReference type="InterPro" id="IPR004358">
    <property type="entry name" value="Sig_transdc_His_kin-like_C"/>
</dbReference>
<dbReference type="EMBL" id="OX365700">
    <property type="protein sequence ID" value="CAI4030960.1"/>
    <property type="molecule type" value="Genomic_DNA"/>
</dbReference>
<keyword evidence="10" id="KW-0067">ATP-binding</keyword>
<sequence>MTAPARRGGLQRKFFFTLLLVGILPGIAALVATYLYSTHSLKHSIGSGFQEIARSAALRLASTVDAEIDRAERLALVPVHIRRNVEAANRRYEGKSRDEIRSLLDRMPPTEDRRRDNGSSGSHQETVDYLQQWVAKTRYYIDVTVTDREGVTVASSDPDAPLFNRDQLWWQEVMGGGGAAYVSSLKWDGAFQDYVFDVAAPILSRDGSGPIGVVHSLIRRGALMHTVLTIHVGETGHGMLVDTDGTPLICPVLPPTSHLIHQALLNQFTSDQPTWFVAEDDAHGGHQTLVGSAPVRIAHPLTPKSLGGTRWFAFVRQQPEETYAPIYNLLITVGLIGFGLVVALASSGFFVGRRIVAPISSLRQEAEELRQRFAGQPGAGGRAEARPATQGAAASLDEIEDLARSFHTMRTALEESLSTVREQQEQLIRRERLASVGQLLAALAHDLRNPLGVIRSSAQIMLDRNRPEPVKEEVARYVIDEVDRLTHRINDFLRYARQKPPEPELVSADALLREALHQWNAQGGQERIRVDLRLAPDLPLILVDPHQVKEALVNLFMNASEAMPDGGTLTVGTKRAASGSVELTVADTGLGISEANLRRIFEPFFTTKEFGTGLGLTNVKRLVEDNGGTLHVTSKEGAGTEFVLYFPAHCDLPTAARNSSRSG</sequence>
<dbReference type="RefSeq" id="WP_289267926.1">
    <property type="nucleotide sequence ID" value="NZ_OX365700.1"/>
</dbReference>
<keyword evidence="5" id="KW-0597">Phosphoprotein</keyword>
<comment type="subcellular location">
    <subcellularLocation>
        <location evidence="2">Cell membrane</location>
        <topology evidence="2">Multi-pass membrane protein</topology>
    </subcellularLocation>
</comment>
<dbReference type="Pfam" id="PF02743">
    <property type="entry name" value="dCache_1"/>
    <property type="match status" value="1"/>
</dbReference>
<protein>
    <recommendedName>
        <fullName evidence="3">histidine kinase</fullName>
        <ecNumber evidence="3">2.7.13.3</ecNumber>
    </recommendedName>
</protein>
<keyword evidence="4" id="KW-1003">Cell membrane</keyword>
<keyword evidence="13 15" id="KW-0472">Membrane</keyword>
<evidence type="ECO:0000256" key="11">
    <source>
        <dbReference type="ARBA" id="ARBA00022989"/>
    </source>
</evidence>
<dbReference type="GO" id="GO:0005524">
    <property type="term" value="F:ATP binding"/>
    <property type="evidence" value="ECO:0007669"/>
    <property type="project" value="UniProtKB-KW"/>
</dbReference>
<evidence type="ECO:0000256" key="6">
    <source>
        <dbReference type="ARBA" id="ARBA00022679"/>
    </source>
</evidence>
<evidence type="ECO:0000256" key="7">
    <source>
        <dbReference type="ARBA" id="ARBA00022692"/>
    </source>
</evidence>
<feature type="domain" description="HAMP" evidence="17">
    <location>
        <begin position="353"/>
        <end position="418"/>
    </location>
</feature>
<feature type="compositionally biased region" description="Basic and acidic residues" evidence="14">
    <location>
        <begin position="99"/>
        <end position="117"/>
    </location>
</feature>
<keyword evidence="6" id="KW-0808">Transferase</keyword>
<dbReference type="Proteomes" id="UP001179121">
    <property type="component" value="Chromosome"/>
</dbReference>
<feature type="transmembrane region" description="Helical" evidence="15">
    <location>
        <begin position="14"/>
        <end position="36"/>
    </location>
</feature>
<evidence type="ECO:0000259" key="16">
    <source>
        <dbReference type="PROSITE" id="PS50109"/>
    </source>
</evidence>
<dbReference type="InterPro" id="IPR036097">
    <property type="entry name" value="HisK_dim/P_sf"/>
</dbReference>
<keyword evidence="9 18" id="KW-0418">Kinase</keyword>
<evidence type="ECO:0000256" key="12">
    <source>
        <dbReference type="ARBA" id="ARBA00023012"/>
    </source>
</evidence>
<evidence type="ECO:0000256" key="14">
    <source>
        <dbReference type="SAM" id="MobiDB-lite"/>
    </source>
</evidence>
<dbReference type="Pfam" id="PF00672">
    <property type="entry name" value="HAMP"/>
    <property type="match status" value="1"/>
</dbReference>
<evidence type="ECO:0000313" key="18">
    <source>
        <dbReference type="EMBL" id="CAI4030960.1"/>
    </source>
</evidence>
<proteinExistence type="predicted"/>
<evidence type="ECO:0000259" key="17">
    <source>
        <dbReference type="PROSITE" id="PS50885"/>
    </source>
</evidence>
<dbReference type="SMART" id="SM00304">
    <property type="entry name" value="HAMP"/>
    <property type="match status" value="1"/>
</dbReference>
<evidence type="ECO:0000256" key="10">
    <source>
        <dbReference type="ARBA" id="ARBA00022840"/>
    </source>
</evidence>
<gene>
    <name evidence="18" type="ORF">DNFV4_01392</name>
</gene>
<feature type="transmembrane region" description="Helical" evidence="15">
    <location>
        <begin position="326"/>
        <end position="351"/>
    </location>
</feature>
<dbReference type="CDD" id="cd00082">
    <property type="entry name" value="HisKA"/>
    <property type="match status" value="1"/>
</dbReference>
<dbReference type="InterPro" id="IPR005467">
    <property type="entry name" value="His_kinase_dom"/>
</dbReference>
<reference evidence="18" key="1">
    <citation type="submission" date="2022-10" db="EMBL/GenBank/DDBJ databases">
        <authorList>
            <person name="Koch H."/>
        </authorList>
    </citation>
    <scope>NUCLEOTIDE SEQUENCE</scope>
    <source>
        <strain evidence="18">DNF</strain>
    </source>
</reference>
<organism evidence="18 19">
    <name type="scientific">Nitrospira tepida</name>
    <dbReference type="NCBI Taxonomy" id="2973512"/>
    <lineage>
        <taxon>Bacteria</taxon>
        <taxon>Pseudomonadati</taxon>
        <taxon>Nitrospirota</taxon>
        <taxon>Nitrospiria</taxon>
        <taxon>Nitrospirales</taxon>
        <taxon>Nitrospiraceae</taxon>
        <taxon>Nitrospira</taxon>
    </lineage>
</organism>
<dbReference type="EC" id="2.7.13.3" evidence="3"/>
<dbReference type="Gene3D" id="3.30.565.10">
    <property type="entry name" value="Histidine kinase-like ATPase, C-terminal domain"/>
    <property type="match status" value="1"/>
</dbReference>
<dbReference type="Pfam" id="PF00512">
    <property type="entry name" value="HisKA"/>
    <property type="match status" value="1"/>
</dbReference>
<evidence type="ECO:0000256" key="1">
    <source>
        <dbReference type="ARBA" id="ARBA00000085"/>
    </source>
</evidence>
<dbReference type="AlphaFoldDB" id="A0AA86MXP0"/>
<name>A0AA86MXP0_9BACT</name>
<dbReference type="InterPro" id="IPR036890">
    <property type="entry name" value="HATPase_C_sf"/>
</dbReference>
<dbReference type="Gene3D" id="1.10.287.130">
    <property type="match status" value="1"/>
</dbReference>
<dbReference type="PANTHER" id="PTHR43065">
    <property type="entry name" value="SENSOR HISTIDINE KINASE"/>
    <property type="match status" value="1"/>
</dbReference>
<dbReference type="SMART" id="SM00387">
    <property type="entry name" value="HATPase_c"/>
    <property type="match status" value="1"/>
</dbReference>
<evidence type="ECO:0000256" key="3">
    <source>
        <dbReference type="ARBA" id="ARBA00012438"/>
    </source>
</evidence>
<dbReference type="GO" id="GO:0005886">
    <property type="term" value="C:plasma membrane"/>
    <property type="evidence" value="ECO:0007669"/>
    <property type="project" value="UniProtKB-SubCell"/>
</dbReference>
<evidence type="ECO:0000256" key="8">
    <source>
        <dbReference type="ARBA" id="ARBA00022741"/>
    </source>
</evidence>
<keyword evidence="19" id="KW-1185">Reference proteome</keyword>
<dbReference type="PANTHER" id="PTHR43065:SF10">
    <property type="entry name" value="PEROXIDE STRESS-ACTIVATED HISTIDINE KINASE MAK3"/>
    <property type="match status" value="1"/>
</dbReference>
<dbReference type="Gene3D" id="3.30.450.20">
    <property type="entry name" value="PAS domain"/>
    <property type="match status" value="1"/>
</dbReference>
<dbReference type="InterPro" id="IPR003594">
    <property type="entry name" value="HATPase_dom"/>
</dbReference>
<dbReference type="InterPro" id="IPR033479">
    <property type="entry name" value="dCache_1"/>
</dbReference>
<evidence type="ECO:0000256" key="4">
    <source>
        <dbReference type="ARBA" id="ARBA00022475"/>
    </source>
</evidence>